<dbReference type="RefSeq" id="WP_133638499.1">
    <property type="nucleotide sequence ID" value="NZ_SNZV01000001.1"/>
</dbReference>
<feature type="coiled-coil region" evidence="2">
    <location>
        <begin position="128"/>
        <end position="169"/>
    </location>
</feature>
<dbReference type="SUPFAM" id="SSF56954">
    <property type="entry name" value="Outer membrane efflux proteins (OEP)"/>
    <property type="match status" value="1"/>
</dbReference>
<dbReference type="Pfam" id="PF02321">
    <property type="entry name" value="OEP"/>
    <property type="match status" value="2"/>
</dbReference>
<keyword evidence="2" id="KW-0175">Coiled coil</keyword>
<dbReference type="Gene3D" id="1.20.1600.10">
    <property type="entry name" value="Outer membrane efflux proteins (OEP)"/>
    <property type="match status" value="1"/>
</dbReference>
<dbReference type="PANTHER" id="PTHR30203">
    <property type="entry name" value="OUTER MEMBRANE CATION EFFLUX PROTEIN"/>
    <property type="match status" value="1"/>
</dbReference>
<reference evidence="3 4" key="1">
    <citation type="submission" date="2019-03" db="EMBL/GenBank/DDBJ databases">
        <title>Genomic Encyclopedia of Type Strains, Phase III (KMG-III): the genomes of soil and plant-associated and newly described type strains.</title>
        <authorList>
            <person name="Whitman W."/>
        </authorList>
    </citation>
    <scope>NUCLEOTIDE SEQUENCE [LARGE SCALE GENOMIC DNA]</scope>
    <source>
        <strain evidence="3 4">CGMCC 1.12801</strain>
    </source>
</reference>
<dbReference type="InterPro" id="IPR003423">
    <property type="entry name" value="OMP_efflux"/>
</dbReference>
<dbReference type="InterPro" id="IPR010131">
    <property type="entry name" value="MdtP/NodT-like"/>
</dbReference>
<evidence type="ECO:0000313" key="4">
    <source>
        <dbReference type="Proteomes" id="UP000294752"/>
    </source>
</evidence>
<dbReference type="OrthoDB" id="9791261at2"/>
<sequence>MKYIFLSILSTFLFLVGHGQSYSLQQLEASFLENNYALLASKFDISRAEAEVIQERVWPNPTIYIDQVNLWSNRTVDLLPRLIGEYGRKQQLVAGLEQLIETAGKRKKRVVIKQLEQKTSIYEFEELTRELKKELRQAYYRLASLSQEHQQLEAIVALFKQLNEQYERQVVLENVSRVDYHRVQSEYVSLRKEQVDLEDDIAEDLEKLRVLTQLEGLRLSQLVFDTQEQQRMKPLPADILELAMGQNIGIKRQATELEKAGTQLMLEKAQRKPDLTLMLGYDRGGNTMQDFIGVGVSVDLPVFNKNKGNIKAAEFQVKKEEAVQHALKWELESAVIRLNGQLQKYQHSLSDWPTDASMGRQDMLDGYKKHLQSGQVTLIEFIDFTQASRDAHKAYLDTWENYNITYEELQYLVGKDF</sequence>
<protein>
    <submittedName>
        <fullName evidence="3">Cobalt-zinc-cadmium efflux system outer membrane protein</fullName>
    </submittedName>
</protein>
<evidence type="ECO:0000256" key="2">
    <source>
        <dbReference type="SAM" id="Coils"/>
    </source>
</evidence>
<comment type="similarity">
    <text evidence="1">Belongs to the outer membrane factor (OMF) (TC 1.B.17) family.</text>
</comment>
<dbReference type="Proteomes" id="UP000294752">
    <property type="component" value="Unassembled WGS sequence"/>
</dbReference>
<dbReference type="GO" id="GO:0015562">
    <property type="term" value="F:efflux transmembrane transporter activity"/>
    <property type="evidence" value="ECO:0007669"/>
    <property type="project" value="InterPro"/>
</dbReference>
<dbReference type="AlphaFoldDB" id="A0A4R7DB69"/>
<gene>
    <name evidence="3" type="ORF">B0I21_101240</name>
</gene>
<organism evidence="3 4">
    <name type="scientific">Sphingobacterium paludis</name>
    <dbReference type="NCBI Taxonomy" id="1476465"/>
    <lineage>
        <taxon>Bacteria</taxon>
        <taxon>Pseudomonadati</taxon>
        <taxon>Bacteroidota</taxon>
        <taxon>Sphingobacteriia</taxon>
        <taxon>Sphingobacteriales</taxon>
        <taxon>Sphingobacteriaceae</taxon>
        <taxon>Sphingobacterium</taxon>
    </lineage>
</organism>
<dbReference type="EMBL" id="SNZV01000001">
    <property type="protein sequence ID" value="TDS17375.1"/>
    <property type="molecule type" value="Genomic_DNA"/>
</dbReference>
<accession>A0A4R7DB69</accession>
<comment type="caution">
    <text evidence="3">The sequence shown here is derived from an EMBL/GenBank/DDBJ whole genome shotgun (WGS) entry which is preliminary data.</text>
</comment>
<name>A0A4R7DB69_9SPHI</name>
<proteinExistence type="inferred from homology"/>
<dbReference type="PANTHER" id="PTHR30203:SF23">
    <property type="entry name" value="OUTER MEMBRANE EFFLUX PROTEIN"/>
    <property type="match status" value="1"/>
</dbReference>
<evidence type="ECO:0000313" key="3">
    <source>
        <dbReference type="EMBL" id="TDS17375.1"/>
    </source>
</evidence>
<keyword evidence="4" id="KW-1185">Reference proteome</keyword>
<evidence type="ECO:0000256" key="1">
    <source>
        <dbReference type="ARBA" id="ARBA00007613"/>
    </source>
</evidence>